<dbReference type="PANTHER" id="PTHR20938">
    <property type="entry name" value="INTEGRATOR COMPLEX SUBUNIT 4"/>
    <property type="match status" value="1"/>
</dbReference>
<comment type="subcellular location">
    <subcellularLocation>
        <location evidence="1">Nucleus</location>
    </subcellularLocation>
</comment>
<dbReference type="SUPFAM" id="SSF48371">
    <property type="entry name" value="ARM repeat"/>
    <property type="match status" value="2"/>
</dbReference>
<dbReference type="Pfam" id="PF25458">
    <property type="entry name" value="INTS4_C"/>
    <property type="match status" value="1"/>
</dbReference>
<dbReference type="InterPro" id="IPR057412">
    <property type="entry name" value="INTS4_C"/>
</dbReference>
<keyword evidence="5" id="KW-1185">Reference proteome</keyword>
<dbReference type="Proteomes" id="UP000515154">
    <property type="component" value="Linkage group LG28"/>
</dbReference>
<feature type="domain" description="Integrator complex subunit 4/Protein SIEL C-terminal Ig-like" evidence="4">
    <location>
        <begin position="812"/>
        <end position="936"/>
    </location>
</feature>
<dbReference type="AlphaFoldDB" id="A0A6P7TV24"/>
<dbReference type="GO" id="GO:0016180">
    <property type="term" value="P:snRNA processing"/>
    <property type="evidence" value="ECO:0007669"/>
    <property type="project" value="TreeGrafter"/>
</dbReference>
<dbReference type="InterPro" id="IPR011989">
    <property type="entry name" value="ARM-like"/>
</dbReference>
<protein>
    <submittedName>
        <fullName evidence="6">Integrator complex subunit 4</fullName>
    </submittedName>
</protein>
<evidence type="ECO:0000256" key="2">
    <source>
        <dbReference type="ARBA" id="ARBA00023242"/>
    </source>
</evidence>
<sequence length="939" mass="106173">MAALIKKRALAEYSEVVQERAQPLKQIRLIKKVVSSAVQLNLQSATNSQEVLHILLKFEESLPIDEDSLSGVLRELFDHFPREKEAMVRCKIAMVIKELAYIPSFKYDLYTDEILSLLKTEKSHRVVSQLVDTLTVVGKSQYHNTEVQEKLLSSVFKLLSDSSHLVRSSCLDFLGKLGTTDCQHSRSHQPLQKILADHMYDIDSRVRRSAFNAVLNLHQRGIQVDLAMYDHCCRSLKDDYEDVRMAAIKLIWVLCHLYPESTVPVTDTCEEIRLVDDGFVKICNSINDFSMKVRKEAASLLGSLHLVSPKFLEQTLDKKLMSNMRRKRTAHERARENYMSGEWSTGKIWADDAPKEALDPDNISLMNSGACGAFVHGLEDEYLEVRNAALDSLCELSVNSPSFARLSQDCIIDMFNDEIESVRLNAINSIRKVSAHLELREDQLDIILGVLQDFSGTIRESLREMLGHMKLATSSCLNNCVMELLENLKRYPQDKVSIWKCMKKLGENVPNLTLSLAPDLLCIQPYFSTPEPDIEDPAYLSILVLVFNAAARIPTLLPMFSEYVWRHYSYLRKSIPDLVAPLSHPSSQFVVESEVSSDATEDMTTFFNQTSARLETLSRLEDSVAQNLLKMTLKDLDHVSKLGTKFSDSAEFMHKFVQCQLMLSQVVSKTIHFFCEMSTSDSLMSSLDKVLLMTEELEKLFLGVGVSELSLVHQTRLKASAVMLTLVLCRCDEAESSQACRNFLQMMQHVQKFLTINDATLDRFLSELFSKLDGVEDVKPVVLHKLVQNDMSLMQPQALHISNRLCKVEVIIHEPTKTSDNPLKFTAGLTAALPLHASINNIQDVSCIRALVKYPDLETQLVKLNFNDFRKLGPLRYNLVTNVILSHRLWSEPCHVEVSLVLCTEPGYQPISSSNKSGLFTLQLSKPVTVLVATKPIKC</sequence>
<proteinExistence type="predicted"/>
<evidence type="ECO:0000259" key="4">
    <source>
        <dbReference type="Pfam" id="PF25458"/>
    </source>
</evidence>
<gene>
    <name evidence="6" type="primary">LOC115225837</name>
</gene>
<evidence type="ECO:0000256" key="1">
    <source>
        <dbReference type="ARBA" id="ARBA00004123"/>
    </source>
</evidence>
<feature type="domain" description="INTS4 8 helical bundle" evidence="3">
    <location>
        <begin position="605"/>
        <end position="798"/>
    </location>
</feature>
<evidence type="ECO:0000313" key="6">
    <source>
        <dbReference type="RefSeq" id="XP_029652681.1"/>
    </source>
</evidence>
<reference evidence="6" key="1">
    <citation type="submission" date="2025-08" db="UniProtKB">
        <authorList>
            <consortium name="RefSeq"/>
        </authorList>
    </citation>
    <scope>IDENTIFICATION</scope>
</reference>
<keyword evidence="2" id="KW-0539">Nucleus</keyword>
<name>A0A6P7TV24_9MOLL</name>
<dbReference type="Gene3D" id="1.25.10.10">
    <property type="entry name" value="Leucine-rich Repeat Variant"/>
    <property type="match status" value="3"/>
</dbReference>
<evidence type="ECO:0000313" key="5">
    <source>
        <dbReference type="Proteomes" id="UP000515154"/>
    </source>
</evidence>
<evidence type="ECO:0000259" key="3">
    <source>
        <dbReference type="Pfam" id="PF24493"/>
    </source>
</evidence>
<dbReference type="RefSeq" id="XP_029652681.1">
    <property type="nucleotide sequence ID" value="XM_029796821.2"/>
</dbReference>
<dbReference type="GO" id="GO:0032039">
    <property type="term" value="C:integrator complex"/>
    <property type="evidence" value="ECO:0007669"/>
    <property type="project" value="TreeGrafter"/>
</dbReference>
<dbReference type="InterPro" id="IPR016024">
    <property type="entry name" value="ARM-type_fold"/>
</dbReference>
<organism evidence="5 6">
    <name type="scientific">Octopus sinensis</name>
    <name type="common">East Asian common octopus</name>
    <dbReference type="NCBI Taxonomy" id="2607531"/>
    <lineage>
        <taxon>Eukaryota</taxon>
        <taxon>Metazoa</taxon>
        <taxon>Spiralia</taxon>
        <taxon>Lophotrochozoa</taxon>
        <taxon>Mollusca</taxon>
        <taxon>Cephalopoda</taxon>
        <taxon>Coleoidea</taxon>
        <taxon>Octopodiformes</taxon>
        <taxon>Octopoda</taxon>
        <taxon>Incirrata</taxon>
        <taxon>Octopodidae</taxon>
        <taxon>Octopus</taxon>
    </lineage>
</organism>
<accession>A0A6P7TV24</accession>
<dbReference type="PANTHER" id="PTHR20938:SF0">
    <property type="entry name" value="INTEGRATOR COMPLEX SUBUNIT 4"/>
    <property type="match status" value="1"/>
</dbReference>
<dbReference type="InterPro" id="IPR056235">
    <property type="entry name" value="INTS4_8HBD"/>
</dbReference>
<dbReference type="Pfam" id="PF24493">
    <property type="entry name" value="INTS4_8HBD"/>
    <property type="match status" value="1"/>
</dbReference>
<dbReference type="KEGG" id="osn:115225837"/>